<dbReference type="GO" id="GO:0030430">
    <property type="term" value="C:host cell cytoplasm"/>
    <property type="evidence" value="ECO:0007669"/>
    <property type="project" value="UniProtKB-SubCell"/>
</dbReference>
<dbReference type="Gene3D" id="1.10.510.10">
    <property type="entry name" value="Transferase(Phosphotransferase) domain 1"/>
    <property type="match status" value="2"/>
</dbReference>
<evidence type="ECO:0000256" key="4">
    <source>
        <dbReference type="ARBA" id="ARBA00022527"/>
    </source>
</evidence>
<dbReference type="InterPro" id="IPR051138">
    <property type="entry name" value="PIM_Ser/Thr_kinase"/>
</dbReference>
<sequence length="218" mass="24477">MLKNKLKRMTIGSFTSIGSSSSSDNSKPGTRESFCATIRGERVILLVSECGDDVLKNFAHRLTRNIHFWPSVDHLNGKTVPLEICLLTHCRHVLGVVETFDWFERSDGFLIVMERPSPCTDLFDYISDRGPLDETLARNFFKQVVETAIACAEANVIHRDIKVVETAIACAEANVIHRDIKDENLIVDLKTGRLKLVDFGSGAYLKNTPYTDFEGKQL</sequence>
<keyword evidence="8" id="KW-0067">ATP-binding</keyword>
<dbReference type="InterPro" id="IPR011009">
    <property type="entry name" value="Kinase-like_dom_sf"/>
</dbReference>
<evidence type="ECO:0000256" key="1">
    <source>
        <dbReference type="ARBA" id="ARBA00004192"/>
    </source>
</evidence>
<evidence type="ECO:0000313" key="14">
    <source>
        <dbReference type="WBParaSite" id="PSAMB.scaffold546size47644.g6775.t3"/>
    </source>
</evidence>
<evidence type="ECO:0000256" key="8">
    <source>
        <dbReference type="ARBA" id="ARBA00022840"/>
    </source>
</evidence>
<keyword evidence="13" id="KW-1185">Reference proteome</keyword>
<dbReference type="PANTHER" id="PTHR22984:SF25">
    <property type="entry name" value="PROTEIN KINASE DOMAIN-CONTAINING PROTEIN"/>
    <property type="match status" value="1"/>
</dbReference>
<name>A0A914WVX7_9BILA</name>
<dbReference type="EC" id="2.7.11.1" evidence="2"/>
<dbReference type="PROSITE" id="PS50011">
    <property type="entry name" value="PROTEIN_KINASE_DOM"/>
    <property type="match status" value="1"/>
</dbReference>
<dbReference type="Pfam" id="PF00069">
    <property type="entry name" value="Pkinase"/>
    <property type="match status" value="2"/>
</dbReference>
<dbReference type="InterPro" id="IPR000719">
    <property type="entry name" value="Prot_kinase_dom"/>
</dbReference>
<dbReference type="Gene3D" id="3.30.200.20">
    <property type="entry name" value="Phosphorylase Kinase, domain 1"/>
    <property type="match status" value="1"/>
</dbReference>
<dbReference type="SUPFAM" id="SSF56112">
    <property type="entry name" value="Protein kinase-like (PK-like)"/>
    <property type="match status" value="2"/>
</dbReference>
<dbReference type="PANTHER" id="PTHR22984">
    <property type="entry name" value="SERINE/THREONINE-PROTEIN KINASE PIM"/>
    <property type="match status" value="1"/>
</dbReference>
<feature type="domain" description="Protein kinase" evidence="12">
    <location>
        <begin position="3"/>
        <end position="218"/>
    </location>
</feature>
<evidence type="ECO:0000256" key="6">
    <source>
        <dbReference type="ARBA" id="ARBA00022741"/>
    </source>
</evidence>
<dbReference type="PROSITE" id="PS00108">
    <property type="entry name" value="PROTEIN_KINASE_ST"/>
    <property type="match status" value="1"/>
</dbReference>
<evidence type="ECO:0000256" key="11">
    <source>
        <dbReference type="ARBA" id="ARBA00048679"/>
    </source>
</evidence>
<dbReference type="GO" id="GO:0004674">
    <property type="term" value="F:protein serine/threonine kinase activity"/>
    <property type="evidence" value="ECO:0007669"/>
    <property type="project" value="UniProtKB-KW"/>
</dbReference>
<evidence type="ECO:0000256" key="2">
    <source>
        <dbReference type="ARBA" id="ARBA00012513"/>
    </source>
</evidence>
<reference evidence="14" key="1">
    <citation type="submission" date="2022-11" db="UniProtKB">
        <authorList>
            <consortium name="WormBaseParasite"/>
        </authorList>
    </citation>
    <scope>IDENTIFICATION</scope>
</reference>
<comment type="catalytic activity">
    <reaction evidence="10">
        <text>L-threonyl-[protein] + ATP = O-phospho-L-threonyl-[protein] + ADP + H(+)</text>
        <dbReference type="Rhea" id="RHEA:46608"/>
        <dbReference type="Rhea" id="RHEA-COMP:11060"/>
        <dbReference type="Rhea" id="RHEA-COMP:11605"/>
        <dbReference type="ChEBI" id="CHEBI:15378"/>
        <dbReference type="ChEBI" id="CHEBI:30013"/>
        <dbReference type="ChEBI" id="CHEBI:30616"/>
        <dbReference type="ChEBI" id="CHEBI:61977"/>
        <dbReference type="ChEBI" id="CHEBI:456216"/>
        <dbReference type="EC" id="2.7.11.1"/>
    </reaction>
</comment>
<dbReference type="Proteomes" id="UP000887566">
    <property type="component" value="Unplaced"/>
</dbReference>
<keyword evidence="4" id="KW-0723">Serine/threonine-protein kinase</keyword>
<evidence type="ECO:0000256" key="9">
    <source>
        <dbReference type="ARBA" id="ARBA00023200"/>
    </source>
</evidence>
<dbReference type="AlphaFoldDB" id="A0A914WVX7"/>
<evidence type="ECO:0000256" key="10">
    <source>
        <dbReference type="ARBA" id="ARBA00047899"/>
    </source>
</evidence>
<proteinExistence type="predicted"/>
<dbReference type="GO" id="GO:0005737">
    <property type="term" value="C:cytoplasm"/>
    <property type="evidence" value="ECO:0007669"/>
    <property type="project" value="TreeGrafter"/>
</dbReference>
<keyword evidence="7" id="KW-0418">Kinase</keyword>
<evidence type="ECO:0000256" key="5">
    <source>
        <dbReference type="ARBA" id="ARBA00022679"/>
    </source>
</evidence>
<dbReference type="GO" id="GO:0005524">
    <property type="term" value="F:ATP binding"/>
    <property type="evidence" value="ECO:0007669"/>
    <property type="project" value="UniProtKB-KW"/>
</dbReference>
<keyword evidence="9" id="KW-1035">Host cytoplasm</keyword>
<accession>A0A914WVX7</accession>
<comment type="subcellular location">
    <subcellularLocation>
        <location evidence="1">Host cytoplasm</location>
    </subcellularLocation>
</comment>
<protein>
    <recommendedName>
        <fullName evidence="3">Serine/threonine-protein kinase 1</fullName>
        <ecNumber evidence="2">2.7.11.1</ecNumber>
    </recommendedName>
</protein>
<dbReference type="InterPro" id="IPR008271">
    <property type="entry name" value="Ser/Thr_kinase_AS"/>
</dbReference>
<keyword evidence="5" id="KW-0808">Transferase</keyword>
<keyword evidence="6" id="KW-0547">Nucleotide-binding</keyword>
<evidence type="ECO:0000313" key="13">
    <source>
        <dbReference type="Proteomes" id="UP000887566"/>
    </source>
</evidence>
<evidence type="ECO:0000256" key="7">
    <source>
        <dbReference type="ARBA" id="ARBA00022777"/>
    </source>
</evidence>
<evidence type="ECO:0000256" key="3">
    <source>
        <dbReference type="ARBA" id="ARBA00016885"/>
    </source>
</evidence>
<dbReference type="WBParaSite" id="PSAMB.scaffold546size47644.g6775.t3">
    <property type="protein sequence ID" value="PSAMB.scaffold546size47644.g6775.t3"/>
    <property type="gene ID" value="PSAMB.scaffold546size47644.g6775"/>
</dbReference>
<evidence type="ECO:0000259" key="12">
    <source>
        <dbReference type="PROSITE" id="PS50011"/>
    </source>
</evidence>
<comment type="catalytic activity">
    <reaction evidence="11">
        <text>L-seryl-[protein] + ATP = O-phospho-L-seryl-[protein] + ADP + H(+)</text>
        <dbReference type="Rhea" id="RHEA:17989"/>
        <dbReference type="Rhea" id="RHEA-COMP:9863"/>
        <dbReference type="Rhea" id="RHEA-COMP:11604"/>
        <dbReference type="ChEBI" id="CHEBI:15378"/>
        <dbReference type="ChEBI" id="CHEBI:29999"/>
        <dbReference type="ChEBI" id="CHEBI:30616"/>
        <dbReference type="ChEBI" id="CHEBI:83421"/>
        <dbReference type="ChEBI" id="CHEBI:456216"/>
        <dbReference type="EC" id="2.7.11.1"/>
    </reaction>
</comment>
<organism evidence="13 14">
    <name type="scientific">Plectus sambesii</name>
    <dbReference type="NCBI Taxonomy" id="2011161"/>
    <lineage>
        <taxon>Eukaryota</taxon>
        <taxon>Metazoa</taxon>
        <taxon>Ecdysozoa</taxon>
        <taxon>Nematoda</taxon>
        <taxon>Chromadorea</taxon>
        <taxon>Plectida</taxon>
        <taxon>Plectina</taxon>
        <taxon>Plectoidea</taxon>
        <taxon>Plectidae</taxon>
        <taxon>Plectus</taxon>
    </lineage>
</organism>